<dbReference type="OrthoDB" id="5645220at2"/>
<sequence length="476" mass="51994">MTKRRSLPWLPSRRWLLLPPVILGILTIVAFVTNRKPLVRVPDAEVATPVRVLQAVRQSIAPVAKGYGTAKPKRIWSAVTEVSGAIVETHSDLRSGNRVAQAEQLVNIDDEDYRLLVSQRQADLQNALAAVDEREAAAQADRLSLEIEQNLLRVTEKDYKRFDQLQGNSAASLSEVEKARSDLLRQTQSAQQLRNSLAVSPAQIAAAKAKVALAEARLTEAKRDLARTTIVAPFAGVLSGVDVEPLQVVASGAKLFEVHDTDTIEIEAQFSLAQITTLLMAPSNVSSRGEKANSRRSPTGNLSAIEAHRLTAVVTARSGQVEMSWTGKPIRMSEAINPQTRTLGVVVEVDNTTQRSRVTSPVRLHPGLFCEVTLSPSETSLVITIPRTALTSGVQPSTNRGQVLIVDQNNRLSRREVSLRFSSEKWLVVTDGIDEGELVVMVPPIPAIDQMLVLPEIMAAEDQKSVLEPPATENRR</sequence>
<feature type="domain" description="Multidrug resistance protein MdtA-like C-terminal permuted SH3" evidence="2">
    <location>
        <begin position="382"/>
        <end position="440"/>
    </location>
</feature>
<dbReference type="Proteomes" id="UP000319143">
    <property type="component" value="Unassembled WGS sequence"/>
</dbReference>
<dbReference type="Pfam" id="PF25967">
    <property type="entry name" value="RND-MFP_C"/>
    <property type="match status" value="1"/>
</dbReference>
<gene>
    <name evidence="3" type="ORF">Poly41_13210</name>
</gene>
<evidence type="ECO:0000313" key="4">
    <source>
        <dbReference type="Proteomes" id="UP000319143"/>
    </source>
</evidence>
<dbReference type="InterPro" id="IPR058627">
    <property type="entry name" value="MdtA-like_C"/>
</dbReference>
<organism evidence="3 4">
    <name type="scientific">Novipirellula artificiosorum</name>
    <dbReference type="NCBI Taxonomy" id="2528016"/>
    <lineage>
        <taxon>Bacteria</taxon>
        <taxon>Pseudomonadati</taxon>
        <taxon>Planctomycetota</taxon>
        <taxon>Planctomycetia</taxon>
        <taxon>Pirellulales</taxon>
        <taxon>Pirellulaceae</taxon>
        <taxon>Novipirellula</taxon>
    </lineage>
</organism>
<dbReference type="Gene3D" id="2.40.420.20">
    <property type="match status" value="1"/>
</dbReference>
<comment type="caution">
    <text evidence="3">The sequence shown here is derived from an EMBL/GenBank/DDBJ whole genome shotgun (WGS) entry which is preliminary data.</text>
</comment>
<dbReference type="PANTHER" id="PTHR30469">
    <property type="entry name" value="MULTIDRUG RESISTANCE PROTEIN MDTA"/>
    <property type="match status" value="1"/>
</dbReference>
<evidence type="ECO:0000313" key="3">
    <source>
        <dbReference type="EMBL" id="TWU40488.1"/>
    </source>
</evidence>
<dbReference type="PANTHER" id="PTHR30469:SF38">
    <property type="entry name" value="HLYD FAMILY SECRETION PROTEIN"/>
    <property type="match status" value="1"/>
</dbReference>
<keyword evidence="4" id="KW-1185">Reference proteome</keyword>
<evidence type="ECO:0000259" key="2">
    <source>
        <dbReference type="Pfam" id="PF25967"/>
    </source>
</evidence>
<proteinExistence type="inferred from homology"/>
<evidence type="ECO:0000256" key="1">
    <source>
        <dbReference type="ARBA" id="ARBA00009477"/>
    </source>
</evidence>
<reference evidence="3 4" key="1">
    <citation type="submission" date="2019-02" db="EMBL/GenBank/DDBJ databases">
        <title>Deep-cultivation of Planctomycetes and their phenomic and genomic characterization uncovers novel biology.</title>
        <authorList>
            <person name="Wiegand S."/>
            <person name="Jogler M."/>
            <person name="Boedeker C."/>
            <person name="Pinto D."/>
            <person name="Vollmers J."/>
            <person name="Rivas-Marin E."/>
            <person name="Kohn T."/>
            <person name="Peeters S.H."/>
            <person name="Heuer A."/>
            <person name="Rast P."/>
            <person name="Oberbeckmann S."/>
            <person name="Bunk B."/>
            <person name="Jeske O."/>
            <person name="Meyerdierks A."/>
            <person name="Storesund J.E."/>
            <person name="Kallscheuer N."/>
            <person name="Luecker S."/>
            <person name="Lage O.M."/>
            <person name="Pohl T."/>
            <person name="Merkel B.J."/>
            <person name="Hornburger P."/>
            <person name="Mueller R.-W."/>
            <person name="Bruemmer F."/>
            <person name="Labrenz M."/>
            <person name="Spormann A.M."/>
            <person name="Op Den Camp H."/>
            <person name="Overmann J."/>
            <person name="Amann R."/>
            <person name="Jetten M.S.M."/>
            <person name="Mascher T."/>
            <person name="Medema M.H."/>
            <person name="Devos D.P."/>
            <person name="Kaster A.-K."/>
            <person name="Ovreas L."/>
            <person name="Rohde M."/>
            <person name="Galperin M.Y."/>
            <person name="Jogler C."/>
        </authorList>
    </citation>
    <scope>NUCLEOTIDE SEQUENCE [LARGE SCALE GENOMIC DNA]</scope>
    <source>
        <strain evidence="3 4">Poly41</strain>
    </source>
</reference>
<dbReference type="RefSeq" id="WP_146525099.1">
    <property type="nucleotide sequence ID" value="NZ_SJPV01000002.1"/>
</dbReference>
<dbReference type="Gene3D" id="1.10.287.470">
    <property type="entry name" value="Helix hairpin bin"/>
    <property type="match status" value="1"/>
</dbReference>
<dbReference type="Gene3D" id="2.40.30.170">
    <property type="match status" value="1"/>
</dbReference>
<dbReference type="GO" id="GO:1990281">
    <property type="term" value="C:efflux pump complex"/>
    <property type="evidence" value="ECO:0007669"/>
    <property type="project" value="TreeGrafter"/>
</dbReference>
<dbReference type="SUPFAM" id="SSF111369">
    <property type="entry name" value="HlyD-like secretion proteins"/>
    <property type="match status" value="1"/>
</dbReference>
<dbReference type="NCBIfam" id="TIGR01730">
    <property type="entry name" value="RND_mfp"/>
    <property type="match status" value="1"/>
</dbReference>
<dbReference type="InterPro" id="IPR006143">
    <property type="entry name" value="RND_pump_MFP"/>
</dbReference>
<dbReference type="EMBL" id="SJPV01000002">
    <property type="protein sequence ID" value="TWU40488.1"/>
    <property type="molecule type" value="Genomic_DNA"/>
</dbReference>
<comment type="similarity">
    <text evidence="1">Belongs to the membrane fusion protein (MFP) (TC 8.A.1) family.</text>
</comment>
<protein>
    <submittedName>
        <fullName evidence="3">Multidrug resistance protein MdtN</fullName>
    </submittedName>
</protein>
<dbReference type="Gene3D" id="2.40.50.100">
    <property type="match status" value="1"/>
</dbReference>
<name>A0A5C6DV01_9BACT</name>
<accession>A0A5C6DV01</accession>
<dbReference type="AlphaFoldDB" id="A0A5C6DV01"/>
<dbReference type="GO" id="GO:0015562">
    <property type="term" value="F:efflux transmembrane transporter activity"/>
    <property type="evidence" value="ECO:0007669"/>
    <property type="project" value="TreeGrafter"/>
</dbReference>